<proteinExistence type="predicted"/>
<dbReference type="EMBL" id="CAJVPS010000799">
    <property type="protein sequence ID" value="CAG8509785.1"/>
    <property type="molecule type" value="Genomic_DNA"/>
</dbReference>
<accession>A0A9N9F4U8</accession>
<dbReference type="AlphaFoldDB" id="A0A9N9F4U8"/>
<organism evidence="2 3">
    <name type="scientific">Ambispora leptoticha</name>
    <dbReference type="NCBI Taxonomy" id="144679"/>
    <lineage>
        <taxon>Eukaryota</taxon>
        <taxon>Fungi</taxon>
        <taxon>Fungi incertae sedis</taxon>
        <taxon>Mucoromycota</taxon>
        <taxon>Glomeromycotina</taxon>
        <taxon>Glomeromycetes</taxon>
        <taxon>Archaeosporales</taxon>
        <taxon>Ambisporaceae</taxon>
        <taxon>Ambispora</taxon>
    </lineage>
</organism>
<dbReference type="Gene3D" id="3.80.10.10">
    <property type="entry name" value="Ribonuclease Inhibitor"/>
    <property type="match status" value="1"/>
</dbReference>
<gene>
    <name evidence="2" type="ORF">ALEPTO_LOCUS3914</name>
</gene>
<dbReference type="Gene3D" id="1.20.1280.50">
    <property type="match status" value="1"/>
</dbReference>
<evidence type="ECO:0000313" key="3">
    <source>
        <dbReference type="Proteomes" id="UP000789508"/>
    </source>
</evidence>
<name>A0A9N9F4U8_9GLOM</name>
<feature type="domain" description="F-box" evidence="1">
    <location>
        <begin position="4"/>
        <end position="49"/>
    </location>
</feature>
<comment type="caution">
    <text evidence="2">The sequence shown here is derived from an EMBL/GenBank/DDBJ whole genome shotgun (WGS) entry which is preliminary data.</text>
</comment>
<dbReference type="InterPro" id="IPR036047">
    <property type="entry name" value="F-box-like_dom_sf"/>
</dbReference>
<sequence length="464" mass="53585">MEINSKFHLIPTEIRQEIFENLDKEYLFQCLMVNRQWCRDIVTILWRSPLQDYKSSCEVKRIISVYVGIFSKETWDYLRMNGVSRPRNVSTPIFNYASFLEHYEPHSLLLGAGIWLKQRAYNPTQNQLKKRKALASCLYRLFFLESRSIRSFYYDFNEDEDFWNSIPRECSTKLLLRNLKELRITGFSNQQTFFENLAQVCHSIRGISISSSRSSHIENDNMAKTIRNAIKAQNELQWLQLRNLSNTNVKLICSTLYSASKTLRAIRFDNINFNSLRTETVIEGMSPCVNLLCLEFSNCTGIDQQSWIETAKYLKRLECLTIRNSWLIPLDFVKQVVITSGENLQYLRLESSFHRTIANNSINIELLSTLSQHSHNFRAISLTGLDVVSAILLIKLCPELEHLDIYTANLQMTFNNLIGKLSASVNSIGIHLTSSSHNTALSENFHKEMASNCGLKLSGLPEQD</sequence>
<evidence type="ECO:0000259" key="1">
    <source>
        <dbReference type="PROSITE" id="PS50181"/>
    </source>
</evidence>
<dbReference type="OrthoDB" id="2307271at2759"/>
<dbReference type="SUPFAM" id="SSF81383">
    <property type="entry name" value="F-box domain"/>
    <property type="match status" value="1"/>
</dbReference>
<dbReference type="SUPFAM" id="SSF52047">
    <property type="entry name" value="RNI-like"/>
    <property type="match status" value="1"/>
</dbReference>
<dbReference type="Proteomes" id="UP000789508">
    <property type="component" value="Unassembled WGS sequence"/>
</dbReference>
<dbReference type="PROSITE" id="PS50181">
    <property type="entry name" value="FBOX"/>
    <property type="match status" value="1"/>
</dbReference>
<evidence type="ECO:0000313" key="2">
    <source>
        <dbReference type="EMBL" id="CAG8509785.1"/>
    </source>
</evidence>
<feature type="non-terminal residue" evidence="2">
    <location>
        <position position="1"/>
    </location>
</feature>
<protein>
    <submittedName>
        <fullName evidence="2">603_t:CDS:1</fullName>
    </submittedName>
</protein>
<dbReference type="InterPro" id="IPR001810">
    <property type="entry name" value="F-box_dom"/>
</dbReference>
<reference evidence="2" key="1">
    <citation type="submission" date="2021-06" db="EMBL/GenBank/DDBJ databases">
        <authorList>
            <person name="Kallberg Y."/>
            <person name="Tangrot J."/>
            <person name="Rosling A."/>
        </authorList>
    </citation>
    <scope>NUCLEOTIDE SEQUENCE</scope>
    <source>
        <strain evidence="2">FL130A</strain>
    </source>
</reference>
<keyword evidence="3" id="KW-1185">Reference proteome</keyword>
<dbReference type="InterPro" id="IPR032675">
    <property type="entry name" value="LRR_dom_sf"/>
</dbReference>